<organism evidence="4 5">
    <name type="scientific">Clostridium aromativorans</name>
    <dbReference type="NCBI Taxonomy" id="2836848"/>
    <lineage>
        <taxon>Bacteria</taxon>
        <taxon>Bacillati</taxon>
        <taxon>Bacillota</taxon>
        <taxon>Clostridia</taxon>
        <taxon>Eubacteriales</taxon>
        <taxon>Clostridiaceae</taxon>
        <taxon>Clostridium</taxon>
    </lineage>
</organism>
<feature type="domain" description="GGDEF" evidence="3">
    <location>
        <begin position="236"/>
        <end position="378"/>
    </location>
</feature>
<evidence type="ECO:0000259" key="3">
    <source>
        <dbReference type="PROSITE" id="PS50887"/>
    </source>
</evidence>
<dbReference type="InterPro" id="IPR052117">
    <property type="entry name" value="Cas10/Csm1_subtype-III-A"/>
</dbReference>
<dbReference type="InterPro" id="IPR043128">
    <property type="entry name" value="Rev_trsase/Diguanyl_cyclase"/>
</dbReference>
<dbReference type="RefSeq" id="WP_229980854.1">
    <property type="nucleotide sequence ID" value="NZ_JAJJPB010000002.1"/>
</dbReference>
<proteinExistence type="predicted"/>
<dbReference type="InterPro" id="IPR000160">
    <property type="entry name" value="GGDEF_dom"/>
</dbReference>
<evidence type="ECO:0000313" key="4">
    <source>
        <dbReference type="EMBL" id="MCC9293923.1"/>
    </source>
</evidence>
<accession>A0ABS8N2B1</accession>
<evidence type="ECO:0000256" key="2">
    <source>
        <dbReference type="ARBA" id="ARBA00023118"/>
    </source>
</evidence>
<keyword evidence="1" id="KW-0547">Nucleotide-binding</keyword>
<dbReference type="Pfam" id="PF22335">
    <property type="entry name" value="Cas10-Cmr2_palm2"/>
    <property type="match status" value="1"/>
</dbReference>
<dbReference type="InterPro" id="IPR054767">
    <property type="entry name" value="Cas10-Cmr2_palm2"/>
</dbReference>
<dbReference type="Proteomes" id="UP001165422">
    <property type="component" value="Unassembled WGS sequence"/>
</dbReference>
<dbReference type="EMBL" id="JAJJPB010000002">
    <property type="protein sequence ID" value="MCC9293923.1"/>
    <property type="molecule type" value="Genomic_DNA"/>
</dbReference>
<dbReference type="Gene3D" id="3.30.70.2220">
    <property type="entry name" value="CRISPR-Cas system, Cmr2 subunit, D1 domain, cysteine cluster"/>
    <property type="match status" value="1"/>
</dbReference>
<comment type="caution">
    <text evidence="4">The sequence shown here is derived from an EMBL/GenBank/DDBJ whole genome shotgun (WGS) entry which is preliminary data.</text>
</comment>
<keyword evidence="5" id="KW-1185">Reference proteome</keyword>
<dbReference type="InterPro" id="IPR038242">
    <property type="entry name" value="Cmr2_N"/>
</dbReference>
<gene>
    <name evidence="4" type="ORF">LN736_03445</name>
</gene>
<evidence type="ECO:0000313" key="5">
    <source>
        <dbReference type="Proteomes" id="UP001165422"/>
    </source>
</evidence>
<dbReference type="PANTHER" id="PTHR36528">
    <property type="entry name" value="CRISPR SYSTEM SINGLE-STRAND-SPECIFIC DEOXYRIBONUCLEASE CAS10/CSM1 (SUBTYPE III-A)"/>
    <property type="match status" value="1"/>
</dbReference>
<evidence type="ECO:0000256" key="1">
    <source>
        <dbReference type="ARBA" id="ARBA00022741"/>
    </source>
</evidence>
<name>A0ABS8N2B1_9CLOT</name>
<reference evidence="4" key="1">
    <citation type="submission" date="2021-11" db="EMBL/GenBank/DDBJ databases">
        <authorList>
            <person name="Qingchun L."/>
            <person name="Dong Z."/>
            <person name="Zongwei Q."/>
            <person name="Jia Z."/>
            <person name="Duotao L."/>
        </authorList>
    </citation>
    <scope>NUCLEOTIDE SEQUENCE</scope>
    <source>
        <strain evidence="4">WLY-B-L2</strain>
    </source>
</reference>
<protein>
    <recommendedName>
        <fullName evidence="3">GGDEF domain-containing protein</fullName>
    </recommendedName>
</protein>
<dbReference type="Gene3D" id="3.30.70.270">
    <property type="match status" value="1"/>
</dbReference>
<sequence length="513" mass="60271">MQNKLMLVTVSGVQNFIANARKTVDFYNGSSIIIEYLRKIYRIIKDHISCIEKLELLLPSRLEDESYDIPNYFLLNIISSEENNDTLEKKVRNNLKNYINDLNSSNEILKFIDLNVYIIIVDYTDNDYKKAYKNLYRKLDSYKNDKFKDRSLINYNIDKDKKRDNCTVCEIRRGKYISENNPFVKNKADYEFKGECYKKCYDDILCESCFQKRINKTSNEKQRYSSVVSIADNNSSYYALIKADIDDLGKHFSGKYLDEKKDLLNFQKEMSGEILEFGKRIKDKIRNTNFKNELYIYSGGDDLLLFSPLSMLFKFIESIDEEFKELADKRKLSLSKSIVISHTSIPLKKVINLSRISLEKTKEKFKNHGKCALALSLIDSSCNVRITYLKDKKENIKAIDKLVYGFENHISHSLIYDVERQISLLGENMDFEEYVVLKNIMDNIIQIVGSRKIPDKNNCEKYVSKMKLLFSEFVYVNSTDYYMDINGYFNLLHIIDKYSRETGYVLCEKKVEN</sequence>
<dbReference type="InterPro" id="IPR024615">
    <property type="entry name" value="CRISPR-assoc_Cmr2_N"/>
</dbReference>
<dbReference type="PANTHER" id="PTHR36528:SF1">
    <property type="entry name" value="CRISPR SYSTEM SINGLE-STRAND-SPECIFIC DEOXYRIBONUCLEASE CAS10_CSM1 (SUBTYPE III-A)"/>
    <property type="match status" value="1"/>
</dbReference>
<keyword evidence="2" id="KW-0051">Antiviral defense</keyword>
<dbReference type="Pfam" id="PF12469">
    <property type="entry name" value="Cmr2_N"/>
    <property type="match status" value="1"/>
</dbReference>
<dbReference type="PROSITE" id="PS50887">
    <property type="entry name" value="GGDEF"/>
    <property type="match status" value="1"/>
</dbReference>